<dbReference type="InterPro" id="IPR021109">
    <property type="entry name" value="Peptidase_aspartic_dom_sf"/>
</dbReference>
<gene>
    <name evidence="2" type="ORF">Tco_0875398</name>
</gene>
<dbReference type="CDD" id="cd00303">
    <property type="entry name" value="retropepsin_like"/>
    <property type="match status" value="1"/>
</dbReference>
<evidence type="ECO:0000313" key="3">
    <source>
        <dbReference type="Proteomes" id="UP001151760"/>
    </source>
</evidence>
<dbReference type="PANTHER" id="PTHR33067">
    <property type="entry name" value="RNA-DIRECTED DNA POLYMERASE-RELATED"/>
    <property type="match status" value="1"/>
</dbReference>
<dbReference type="PANTHER" id="PTHR33067:SF9">
    <property type="entry name" value="RNA-DIRECTED DNA POLYMERASE"/>
    <property type="match status" value="1"/>
</dbReference>
<evidence type="ECO:0000313" key="2">
    <source>
        <dbReference type="EMBL" id="GJT16692.1"/>
    </source>
</evidence>
<keyword evidence="3" id="KW-1185">Reference proteome</keyword>
<dbReference type="Gene3D" id="2.40.70.10">
    <property type="entry name" value="Acid Proteases"/>
    <property type="match status" value="1"/>
</dbReference>
<proteinExistence type="predicted"/>
<organism evidence="2 3">
    <name type="scientific">Tanacetum coccineum</name>
    <dbReference type="NCBI Taxonomy" id="301880"/>
    <lineage>
        <taxon>Eukaryota</taxon>
        <taxon>Viridiplantae</taxon>
        <taxon>Streptophyta</taxon>
        <taxon>Embryophyta</taxon>
        <taxon>Tracheophyta</taxon>
        <taxon>Spermatophyta</taxon>
        <taxon>Magnoliopsida</taxon>
        <taxon>eudicotyledons</taxon>
        <taxon>Gunneridae</taxon>
        <taxon>Pentapetalae</taxon>
        <taxon>asterids</taxon>
        <taxon>campanulids</taxon>
        <taxon>Asterales</taxon>
        <taxon>Asteraceae</taxon>
        <taxon>Asteroideae</taxon>
        <taxon>Anthemideae</taxon>
        <taxon>Anthemidinae</taxon>
        <taxon>Tanacetum</taxon>
    </lineage>
</organism>
<dbReference type="Pfam" id="PF08284">
    <property type="entry name" value="RVP_2"/>
    <property type="match status" value="1"/>
</dbReference>
<reference evidence="2" key="1">
    <citation type="journal article" date="2022" name="Int. J. Mol. Sci.">
        <title>Draft Genome of Tanacetum Coccineum: Genomic Comparison of Closely Related Tanacetum-Family Plants.</title>
        <authorList>
            <person name="Yamashiro T."/>
            <person name="Shiraishi A."/>
            <person name="Nakayama K."/>
            <person name="Satake H."/>
        </authorList>
    </citation>
    <scope>NUCLEOTIDE SEQUENCE</scope>
</reference>
<protein>
    <submittedName>
        <fullName evidence="2">Uncharacterized protein</fullName>
    </submittedName>
</protein>
<dbReference type="EMBL" id="BQNB010013496">
    <property type="protein sequence ID" value="GJT16692.1"/>
    <property type="molecule type" value="Genomic_DNA"/>
</dbReference>
<feature type="region of interest" description="Disordered" evidence="1">
    <location>
        <begin position="176"/>
        <end position="208"/>
    </location>
</feature>
<reference evidence="2" key="2">
    <citation type="submission" date="2022-01" db="EMBL/GenBank/DDBJ databases">
        <authorList>
            <person name="Yamashiro T."/>
            <person name="Shiraishi A."/>
            <person name="Satake H."/>
            <person name="Nakayama K."/>
        </authorList>
    </citation>
    <scope>NUCLEOTIDE SEQUENCE</scope>
</reference>
<accession>A0ABQ5BS90</accession>
<dbReference type="Proteomes" id="UP001151760">
    <property type="component" value="Unassembled WGS sequence"/>
</dbReference>
<evidence type="ECO:0000256" key="1">
    <source>
        <dbReference type="SAM" id="MobiDB-lite"/>
    </source>
</evidence>
<comment type="caution">
    <text evidence="2">The sequence shown here is derived from an EMBL/GenBank/DDBJ whole genome shotgun (WGS) entry which is preliminary data.</text>
</comment>
<name>A0ABQ5BS90_9ASTR</name>
<sequence>MLSQALMATLLSSRWQLYFHAEGLQRSGKSYRLRWVNYLRLDMKHGNFRLTKTISLSFCIERLGTNLQTTLENYNAYDMLQELKSMFEEQAKQEMFETAKAFHACKQEDDESMISYLLKMKGCFDTLKCLGYPMPRELSTIVELHDMLKLTDKGLPKKATIHVVLVIRGGKIWKDKNKSRGANGKGQEKNKQAYAPKPKIPPPPKKEDLTKDLIYHQCKKEVILFYKGLDVPTRQILDSKGVIPSMKVADAKKAIQDMAGHLQKWHNGMSTRTKSTETSDGLAAIQAQLNNLGRKIKKVNEKVYAAQVRCESCGGRYRAVALGFYQRDNGNPSYQERRQTMEESLSKFMVESIKRHDENSNLIKKIRASMDAAIRNQGASIKALEIQIGQMSKVLQEKGSRSLPGSTETNTRDHVKSISTTVEADMNSIRRIKPIRYAVSNTQNRIKESAINLKMLLTKKLRTGYQIKASTNMHDSAILEDSLPPKEKDNNICFQKALADLGASVSVMPYSTFTNLGLGELAPTKLIIELADRTIKCPNGIAENVLVGIYKFVFLVDFIILDMLEDIKVPFILGRPFLSTAHAKIDVFKRKITLREKSSRRLRSNGEGEVIDEPMEDIVKTRNDDNDISNGIDEYPSFCDFDRKIHIDCAYNLQFSCMIDKIKYKGKNVVGAFIDVPIFVGNFSAVTDFAVVENMMLTVIKE</sequence>